<dbReference type="Proteomes" id="UP000422989">
    <property type="component" value="Chromosome"/>
</dbReference>
<proteinExistence type="predicted"/>
<accession>A0A6I6DU01</accession>
<organism evidence="2 3">
    <name type="scientific">Microbacterium oryzae</name>
    <dbReference type="NCBI Taxonomy" id="743009"/>
    <lineage>
        <taxon>Bacteria</taxon>
        <taxon>Bacillati</taxon>
        <taxon>Actinomycetota</taxon>
        <taxon>Actinomycetes</taxon>
        <taxon>Micrococcales</taxon>
        <taxon>Microbacteriaceae</taxon>
        <taxon>Microbacterium</taxon>
    </lineage>
</organism>
<dbReference type="Pfam" id="PF25355">
    <property type="entry name" value="DUF7882"/>
    <property type="match status" value="1"/>
</dbReference>
<gene>
    <name evidence="2" type="ORF">D7D94_12990</name>
</gene>
<evidence type="ECO:0000313" key="3">
    <source>
        <dbReference type="Proteomes" id="UP000422989"/>
    </source>
</evidence>
<dbReference type="KEGG" id="moj:D7D94_12990"/>
<sequence>MGMGKLFYGTSEQVVEVDDMLLAHVQKVIITKLRRGESFPLTWKTATGGRETLWVHASLLLRFVLGCDEASERTDAQLLRHLADGANSHHGMDLTDDAVRRLSRPARPVLRAAA</sequence>
<dbReference type="EMBL" id="CP032550">
    <property type="protein sequence ID" value="QGU28485.1"/>
    <property type="molecule type" value="Genomic_DNA"/>
</dbReference>
<name>A0A6I6DU01_9MICO</name>
<evidence type="ECO:0000259" key="1">
    <source>
        <dbReference type="Pfam" id="PF25355"/>
    </source>
</evidence>
<protein>
    <recommendedName>
        <fullName evidence="1">DUF7882 domain-containing protein</fullName>
    </recommendedName>
</protein>
<keyword evidence="3" id="KW-1185">Reference proteome</keyword>
<feature type="domain" description="DUF7882" evidence="1">
    <location>
        <begin position="3"/>
        <end position="96"/>
    </location>
</feature>
<reference evidence="2 3" key="1">
    <citation type="submission" date="2018-09" db="EMBL/GenBank/DDBJ databases">
        <title>Whole genome sequencing of Microbacterium oryzae strain MB-10T.</title>
        <authorList>
            <person name="Das S.K."/>
        </authorList>
    </citation>
    <scope>NUCLEOTIDE SEQUENCE [LARGE SCALE GENOMIC DNA]</scope>
    <source>
        <strain evidence="2 3">MB-10</strain>
    </source>
</reference>
<evidence type="ECO:0000313" key="2">
    <source>
        <dbReference type="EMBL" id="QGU28485.1"/>
    </source>
</evidence>
<dbReference type="InterPro" id="IPR057204">
    <property type="entry name" value="DUF7882"/>
</dbReference>
<dbReference type="AlphaFoldDB" id="A0A6I6DU01"/>